<keyword evidence="7" id="KW-1133">Transmembrane helix</keyword>
<proteinExistence type="predicted"/>
<keyword evidence="12" id="KW-1185">Reference proteome</keyword>
<dbReference type="Proteomes" id="UP000039865">
    <property type="component" value="Unassembled WGS sequence"/>
</dbReference>
<dbReference type="Pfam" id="PF01644">
    <property type="entry name" value="Chitin_synth_1"/>
    <property type="match status" value="2"/>
</dbReference>
<keyword evidence="4" id="KW-0328">Glycosyltransferase</keyword>
<dbReference type="EMBL" id="CCKQ01008452">
    <property type="protein sequence ID" value="CDW79909.1"/>
    <property type="molecule type" value="Genomic_DNA"/>
</dbReference>
<evidence type="ECO:0000256" key="10">
    <source>
        <dbReference type="SAM" id="MobiDB-lite"/>
    </source>
</evidence>
<evidence type="ECO:0000256" key="1">
    <source>
        <dbReference type="ARBA" id="ARBA00004651"/>
    </source>
</evidence>
<evidence type="ECO:0000256" key="4">
    <source>
        <dbReference type="ARBA" id="ARBA00022676"/>
    </source>
</evidence>
<evidence type="ECO:0000256" key="3">
    <source>
        <dbReference type="ARBA" id="ARBA00022475"/>
    </source>
</evidence>
<dbReference type="EC" id="2.4.1.16" evidence="2"/>
<evidence type="ECO:0000256" key="8">
    <source>
        <dbReference type="ARBA" id="ARBA00023136"/>
    </source>
</evidence>
<keyword evidence="5" id="KW-0808">Transferase</keyword>
<dbReference type="InterPro" id="IPR029044">
    <property type="entry name" value="Nucleotide-diphossugar_trans"/>
</dbReference>
<dbReference type="PANTHER" id="PTHR22914">
    <property type="entry name" value="CHITIN SYNTHASE"/>
    <property type="match status" value="1"/>
</dbReference>
<keyword evidence="9" id="KW-0961">Cell wall biogenesis/degradation</keyword>
<dbReference type="GO" id="GO:0005886">
    <property type="term" value="C:plasma membrane"/>
    <property type="evidence" value="ECO:0007669"/>
    <property type="project" value="UniProtKB-SubCell"/>
</dbReference>
<evidence type="ECO:0000313" key="11">
    <source>
        <dbReference type="EMBL" id="CDW79909.1"/>
    </source>
</evidence>
<dbReference type="InterPro" id="IPR004835">
    <property type="entry name" value="Chitin_synth"/>
</dbReference>
<sequence length="497" mass="57232">MRRLSKLKKVRIEEYKKFNQQQQNSQASLNTTRYSENQSAHTNRDNQPVDFTRVKLNNKTNLTYQTLKLFDFAENSQDPTDPVKTFDLQFVGIGGQSGHRKIWKQSMLNQMKQKHPDGIKLAIGITMYNESWLLFQRTILGVLQGLTEIYLDQLRTNNCVCWDDFKDQVLIVLIADGYINLGSEFKEQATQLGIFDASAIDPFIKKQEHQAMKEEPMTIYDIKRSKLANILLECEDERYKHSIPILNLIHCFQSNIPLKLFASKLDADLGKFMQNTVNFVFAVKQFNNLKIDSHLYFYRGFCEYLNPDQVFLLDIGTQALPGSISKLVRLLDYGKNIGGACGEIEVEMPQFSILSSVQFFEYKISHFLDKSFEGCFGYQSVLPGAFSIFRWEAIKGKPLESFFKGLDKQRLSLSELNMFLAEDRIMSFEIVAQNNIKGKEAKYDLVYLPEAAALTDPPEQFSILIAQRRRWINGANATFLHIFANYGKFSNSSHSRC</sequence>
<evidence type="ECO:0000313" key="12">
    <source>
        <dbReference type="Proteomes" id="UP000039865"/>
    </source>
</evidence>
<evidence type="ECO:0000256" key="7">
    <source>
        <dbReference type="ARBA" id="ARBA00022989"/>
    </source>
</evidence>
<protein>
    <recommendedName>
        <fullName evidence="2">chitin synthase</fullName>
        <ecNumber evidence="2">2.4.1.16</ecNumber>
    </recommendedName>
</protein>
<feature type="region of interest" description="Disordered" evidence="10">
    <location>
        <begin position="18"/>
        <end position="47"/>
    </location>
</feature>
<dbReference type="SUPFAM" id="SSF53448">
    <property type="entry name" value="Nucleotide-diphospho-sugar transferases"/>
    <property type="match status" value="1"/>
</dbReference>
<dbReference type="GO" id="GO:0071555">
    <property type="term" value="P:cell wall organization"/>
    <property type="evidence" value="ECO:0007669"/>
    <property type="project" value="UniProtKB-KW"/>
</dbReference>
<accession>A0A078ACK6</accession>
<organism evidence="11 12">
    <name type="scientific">Stylonychia lemnae</name>
    <name type="common">Ciliate</name>
    <dbReference type="NCBI Taxonomy" id="5949"/>
    <lineage>
        <taxon>Eukaryota</taxon>
        <taxon>Sar</taxon>
        <taxon>Alveolata</taxon>
        <taxon>Ciliophora</taxon>
        <taxon>Intramacronucleata</taxon>
        <taxon>Spirotrichea</taxon>
        <taxon>Stichotrichia</taxon>
        <taxon>Sporadotrichida</taxon>
        <taxon>Oxytrichidae</taxon>
        <taxon>Stylonychinae</taxon>
        <taxon>Stylonychia</taxon>
    </lineage>
</organism>
<feature type="compositionally biased region" description="Polar residues" evidence="10">
    <location>
        <begin position="29"/>
        <end position="41"/>
    </location>
</feature>
<dbReference type="GO" id="GO:0004100">
    <property type="term" value="F:chitin synthase activity"/>
    <property type="evidence" value="ECO:0007669"/>
    <property type="project" value="UniProtKB-EC"/>
</dbReference>
<reference evidence="11 12" key="1">
    <citation type="submission" date="2014-06" db="EMBL/GenBank/DDBJ databases">
        <authorList>
            <person name="Swart Estienne"/>
        </authorList>
    </citation>
    <scope>NUCLEOTIDE SEQUENCE [LARGE SCALE GENOMIC DNA]</scope>
    <source>
        <strain evidence="11 12">130c</strain>
    </source>
</reference>
<gene>
    <name evidence="11" type="primary">Contig6045.g6469</name>
    <name evidence="11" type="ORF">STYLEM_8901</name>
</gene>
<dbReference type="GO" id="GO:0006031">
    <property type="term" value="P:chitin biosynthetic process"/>
    <property type="evidence" value="ECO:0007669"/>
    <property type="project" value="TreeGrafter"/>
</dbReference>
<keyword evidence="6" id="KW-0812">Transmembrane</keyword>
<name>A0A078ACK6_STYLE</name>
<comment type="subcellular location">
    <subcellularLocation>
        <location evidence="1">Cell membrane</location>
        <topology evidence="1">Multi-pass membrane protein</topology>
    </subcellularLocation>
</comment>
<evidence type="ECO:0000256" key="6">
    <source>
        <dbReference type="ARBA" id="ARBA00022692"/>
    </source>
</evidence>
<feature type="compositionally biased region" description="Low complexity" evidence="10">
    <location>
        <begin position="19"/>
        <end position="28"/>
    </location>
</feature>
<evidence type="ECO:0000256" key="2">
    <source>
        <dbReference type="ARBA" id="ARBA00012543"/>
    </source>
</evidence>
<dbReference type="OrthoDB" id="3352955at2759"/>
<keyword evidence="3" id="KW-1003">Cell membrane</keyword>
<dbReference type="PANTHER" id="PTHR22914:SF9">
    <property type="entry name" value="CHITIN SYNTHASE 1"/>
    <property type="match status" value="1"/>
</dbReference>
<dbReference type="InParanoid" id="A0A078ACK6"/>
<evidence type="ECO:0000256" key="5">
    <source>
        <dbReference type="ARBA" id="ARBA00022679"/>
    </source>
</evidence>
<keyword evidence="8" id="KW-0472">Membrane</keyword>
<evidence type="ECO:0000256" key="9">
    <source>
        <dbReference type="ARBA" id="ARBA00023316"/>
    </source>
</evidence>
<dbReference type="AlphaFoldDB" id="A0A078ACK6"/>